<name>A0A3E3EEX8_9FIRM</name>
<protein>
    <submittedName>
        <fullName evidence="1">Uncharacterized protein</fullName>
    </submittedName>
</protein>
<sequence length="212" mass="24470">MTIEEEAKHYGTGAIRIGFSASYSVLSALTGFMENYYRRSESRAVKGLKGDVYKSKDAFYLNAKKEKETNFGTITVSDQKEQLKEIKKLCKNRGVDIWIQSRPENMDQIYDNYIAGKELTSREQDYLKAFTIKNDDGSLRLLDDGAIVQFKAGDIEIMDDITKEVEQKFTDIARRKSRAVEKIDAVKEERQKERDRNTGIFKRKLSVKDVEH</sequence>
<comment type="caution">
    <text evidence="1">The sequence shown here is derived from an EMBL/GenBank/DDBJ whole genome shotgun (WGS) entry which is preliminary data.</text>
</comment>
<gene>
    <name evidence="1" type="ORF">DXB93_04505</name>
</gene>
<accession>A0A3E3EEX8</accession>
<dbReference type="Proteomes" id="UP000261032">
    <property type="component" value="Unassembled WGS sequence"/>
</dbReference>
<evidence type="ECO:0000313" key="2">
    <source>
        <dbReference type="Proteomes" id="UP000261032"/>
    </source>
</evidence>
<organism evidence="1 2">
    <name type="scientific">Thomasclavelia ramosa</name>
    <dbReference type="NCBI Taxonomy" id="1547"/>
    <lineage>
        <taxon>Bacteria</taxon>
        <taxon>Bacillati</taxon>
        <taxon>Bacillota</taxon>
        <taxon>Erysipelotrichia</taxon>
        <taxon>Erysipelotrichales</taxon>
        <taxon>Coprobacillaceae</taxon>
        <taxon>Thomasclavelia</taxon>
    </lineage>
</organism>
<evidence type="ECO:0000313" key="1">
    <source>
        <dbReference type="EMBL" id="RGD86445.1"/>
    </source>
</evidence>
<dbReference type="RefSeq" id="WP_117580757.1">
    <property type="nucleotide sequence ID" value="NZ_CP176642.1"/>
</dbReference>
<proteinExistence type="predicted"/>
<reference evidence="1 2" key="1">
    <citation type="submission" date="2018-08" db="EMBL/GenBank/DDBJ databases">
        <title>A genome reference for cultivated species of the human gut microbiota.</title>
        <authorList>
            <person name="Zou Y."/>
            <person name="Xue W."/>
            <person name="Luo G."/>
        </authorList>
    </citation>
    <scope>NUCLEOTIDE SEQUENCE [LARGE SCALE GENOMIC DNA]</scope>
    <source>
        <strain evidence="1 2">OM06-4</strain>
    </source>
</reference>
<dbReference type="EMBL" id="QUSL01000005">
    <property type="protein sequence ID" value="RGD86445.1"/>
    <property type="molecule type" value="Genomic_DNA"/>
</dbReference>
<dbReference type="AlphaFoldDB" id="A0A3E3EEX8"/>